<keyword evidence="1" id="KW-0472">Membrane</keyword>
<keyword evidence="1" id="KW-1133">Transmembrane helix</keyword>
<feature type="transmembrane region" description="Helical" evidence="1">
    <location>
        <begin position="66"/>
        <end position="86"/>
    </location>
</feature>
<keyword evidence="3" id="KW-0407">Ion channel</keyword>
<dbReference type="RefSeq" id="XP_036670514.3">
    <property type="nucleotide sequence ID" value="XM_036814619.3"/>
</dbReference>
<proteinExistence type="predicted"/>
<dbReference type="AlphaFoldDB" id="A0AB40A2U6"/>
<keyword evidence="3" id="KW-0813">Transport</keyword>
<organism evidence="2 3">
    <name type="scientific">Drosophila suzukii</name>
    <name type="common">Spotted-wing drosophila fruit fly</name>
    <dbReference type="NCBI Taxonomy" id="28584"/>
    <lineage>
        <taxon>Eukaryota</taxon>
        <taxon>Metazoa</taxon>
        <taxon>Ecdysozoa</taxon>
        <taxon>Arthropoda</taxon>
        <taxon>Hexapoda</taxon>
        <taxon>Insecta</taxon>
        <taxon>Pterygota</taxon>
        <taxon>Neoptera</taxon>
        <taxon>Endopterygota</taxon>
        <taxon>Diptera</taxon>
        <taxon>Brachycera</taxon>
        <taxon>Muscomorpha</taxon>
        <taxon>Ephydroidea</taxon>
        <taxon>Drosophilidae</taxon>
        <taxon>Drosophila</taxon>
        <taxon>Sophophora</taxon>
    </lineage>
</organism>
<reference evidence="3" key="1">
    <citation type="submission" date="2025-08" db="UniProtKB">
        <authorList>
            <consortium name="RefSeq"/>
        </authorList>
    </citation>
    <scope>IDENTIFICATION</scope>
</reference>
<evidence type="ECO:0000256" key="1">
    <source>
        <dbReference type="SAM" id="Phobius"/>
    </source>
</evidence>
<feature type="transmembrane region" description="Helical" evidence="1">
    <location>
        <begin position="129"/>
        <end position="149"/>
    </location>
</feature>
<dbReference type="GO" id="GO:0034220">
    <property type="term" value="P:monoatomic ion transmembrane transport"/>
    <property type="evidence" value="ECO:0007669"/>
    <property type="project" value="UniProtKB-KW"/>
</dbReference>
<evidence type="ECO:0000313" key="3">
    <source>
        <dbReference type="RefSeq" id="XP_036670514.3"/>
    </source>
</evidence>
<keyword evidence="1" id="KW-0812">Transmembrane</keyword>
<feature type="transmembrane region" description="Helical" evidence="1">
    <location>
        <begin position="7"/>
        <end position="30"/>
    </location>
</feature>
<evidence type="ECO:0000313" key="2">
    <source>
        <dbReference type="Proteomes" id="UP001652628"/>
    </source>
</evidence>
<dbReference type="GeneID" id="108005561"/>
<keyword evidence="3" id="KW-0406">Ion transport</keyword>
<feature type="transmembrane region" description="Helical" evidence="1">
    <location>
        <begin position="98"/>
        <end position="117"/>
    </location>
</feature>
<dbReference type="Proteomes" id="UP001652628">
    <property type="component" value="Chromosome 3"/>
</dbReference>
<sequence>MITAKKCCFCISLQTGCIMLALVGIFLSGMNIDYIMYLLNRTYSRETQYKFPEQVLYTCLQLIPDLLSVLASCLLLISIISQYFWLFWTTLFIQALQAVYLVVFSIISSIIGFNAIINESFWHNITYWIYVVLWLALTLYFMYIIYSYYRQLKERETENAVE</sequence>
<gene>
    <name evidence="3" type="primary">LOC108005561</name>
</gene>
<name>A0AB40A2U6_DROSZ</name>
<accession>A0AB40A2U6</accession>
<protein>
    <submittedName>
        <fullName evidence="3">Potassium channel subfamily K member 10</fullName>
    </submittedName>
</protein>
<keyword evidence="2" id="KW-1185">Reference proteome</keyword>